<comment type="caution">
    <text evidence="3">The sequence shown here is derived from an EMBL/GenBank/DDBJ whole genome shotgun (WGS) entry which is preliminary data.</text>
</comment>
<keyword evidence="1" id="KW-1133">Transmembrane helix</keyword>
<feature type="transmembrane region" description="Helical" evidence="1">
    <location>
        <begin position="79"/>
        <end position="99"/>
    </location>
</feature>
<evidence type="ECO:0000313" key="3">
    <source>
        <dbReference type="EMBL" id="KAL3373399.1"/>
    </source>
</evidence>
<keyword evidence="2" id="KW-0732">Signal</keyword>
<protein>
    <submittedName>
        <fullName evidence="3">Uncharacterized protein</fullName>
    </submittedName>
</protein>
<feature type="transmembrane region" description="Helical" evidence="1">
    <location>
        <begin position="54"/>
        <end position="72"/>
    </location>
</feature>
<keyword evidence="1" id="KW-0812">Transmembrane</keyword>
<keyword evidence="4" id="KW-1185">Reference proteome</keyword>
<dbReference type="EMBL" id="JBJKTR010000003">
    <property type="protein sequence ID" value="KAL3373399.1"/>
    <property type="molecule type" value="Genomic_DNA"/>
</dbReference>
<evidence type="ECO:0000256" key="1">
    <source>
        <dbReference type="SAM" id="Phobius"/>
    </source>
</evidence>
<sequence length="135" mass="15877">MCWLVYCLIMTSCLSAGNLEMFFFDMLFTLKWPRSAHLSVAFNEFCYECRRLRVVSFLFVCIMSLLILFCWLQNCGYMICENAPVFYLFVTLVCMNHVSRNEQPELFFPRVVYPFFLFSNMLVGESLVVLCLESA</sequence>
<organism evidence="3 4">
    <name type="scientific">Solanum stoloniferum</name>
    <dbReference type="NCBI Taxonomy" id="62892"/>
    <lineage>
        <taxon>Eukaryota</taxon>
        <taxon>Viridiplantae</taxon>
        <taxon>Streptophyta</taxon>
        <taxon>Embryophyta</taxon>
        <taxon>Tracheophyta</taxon>
        <taxon>Spermatophyta</taxon>
        <taxon>Magnoliopsida</taxon>
        <taxon>eudicotyledons</taxon>
        <taxon>Gunneridae</taxon>
        <taxon>Pentapetalae</taxon>
        <taxon>asterids</taxon>
        <taxon>lamiids</taxon>
        <taxon>Solanales</taxon>
        <taxon>Solanaceae</taxon>
        <taxon>Solanoideae</taxon>
        <taxon>Solaneae</taxon>
        <taxon>Solanum</taxon>
    </lineage>
</organism>
<evidence type="ECO:0000313" key="4">
    <source>
        <dbReference type="Proteomes" id="UP001627284"/>
    </source>
</evidence>
<gene>
    <name evidence="3" type="ORF">AABB24_005403</name>
</gene>
<dbReference type="AlphaFoldDB" id="A0ABD2UX26"/>
<accession>A0ABD2UX26</accession>
<evidence type="ECO:0000256" key="2">
    <source>
        <dbReference type="SAM" id="SignalP"/>
    </source>
</evidence>
<dbReference type="Proteomes" id="UP001627284">
    <property type="component" value="Unassembled WGS sequence"/>
</dbReference>
<name>A0ABD2UX26_9SOLN</name>
<keyword evidence="1" id="KW-0472">Membrane</keyword>
<reference evidence="3 4" key="1">
    <citation type="submission" date="2024-05" db="EMBL/GenBank/DDBJ databases">
        <title>De novo assembly of an allotetraploid wild potato.</title>
        <authorList>
            <person name="Hosaka A.J."/>
        </authorList>
    </citation>
    <scope>NUCLEOTIDE SEQUENCE [LARGE SCALE GENOMIC DNA]</scope>
    <source>
        <tissue evidence="3">Young leaves</tissue>
    </source>
</reference>
<feature type="chain" id="PRO_5044798359" evidence="2">
    <location>
        <begin position="17"/>
        <end position="135"/>
    </location>
</feature>
<feature type="transmembrane region" description="Helical" evidence="1">
    <location>
        <begin position="111"/>
        <end position="132"/>
    </location>
</feature>
<feature type="signal peptide" evidence="2">
    <location>
        <begin position="1"/>
        <end position="16"/>
    </location>
</feature>
<proteinExistence type="predicted"/>